<dbReference type="InterPro" id="IPR015943">
    <property type="entry name" value="WD40/YVTN_repeat-like_dom_sf"/>
</dbReference>
<comment type="caution">
    <text evidence="2">Lacks conserved residue(s) required for the propagation of feature annotation.</text>
</comment>
<organism evidence="4">
    <name type="scientific">Timema bartmani</name>
    <dbReference type="NCBI Taxonomy" id="61472"/>
    <lineage>
        <taxon>Eukaryota</taxon>
        <taxon>Metazoa</taxon>
        <taxon>Ecdysozoa</taxon>
        <taxon>Arthropoda</taxon>
        <taxon>Hexapoda</taxon>
        <taxon>Insecta</taxon>
        <taxon>Pterygota</taxon>
        <taxon>Neoptera</taxon>
        <taxon>Polyneoptera</taxon>
        <taxon>Phasmatodea</taxon>
        <taxon>Timematodea</taxon>
        <taxon>Timematoidea</taxon>
        <taxon>Timematidae</taxon>
        <taxon>Timema</taxon>
    </lineage>
</organism>
<dbReference type="SUPFAM" id="SSF101912">
    <property type="entry name" value="Sema domain"/>
    <property type="match status" value="1"/>
</dbReference>
<feature type="domain" description="Sema" evidence="3">
    <location>
        <begin position="1"/>
        <end position="165"/>
    </location>
</feature>
<dbReference type="EMBL" id="OD566055">
    <property type="protein sequence ID" value="CAD7443270.1"/>
    <property type="molecule type" value="Genomic_DNA"/>
</dbReference>
<dbReference type="AlphaFoldDB" id="A0A7R9I0U5"/>
<proteinExistence type="predicted"/>
<dbReference type="InterPro" id="IPR036352">
    <property type="entry name" value="Semap_dom_sf"/>
</dbReference>
<reference evidence="4" key="1">
    <citation type="submission" date="2020-11" db="EMBL/GenBank/DDBJ databases">
        <authorList>
            <person name="Tran Van P."/>
        </authorList>
    </citation>
    <scope>NUCLEOTIDE SEQUENCE</scope>
</reference>
<dbReference type="GO" id="GO:0030154">
    <property type="term" value="P:cell differentiation"/>
    <property type="evidence" value="ECO:0007669"/>
    <property type="project" value="UniProtKB-KW"/>
</dbReference>
<gene>
    <name evidence="4" type="ORF">TBIB3V08_LOCUS5680</name>
</gene>
<keyword evidence="1" id="KW-0221">Differentiation</keyword>
<evidence type="ECO:0000313" key="4">
    <source>
        <dbReference type="EMBL" id="CAD7443270.1"/>
    </source>
</evidence>
<name>A0A7R9I0U5_9NEOP</name>
<dbReference type="Gene3D" id="2.130.10.10">
    <property type="entry name" value="YVTN repeat-like/Quinoprotein amine dehydrogenase"/>
    <property type="match status" value="1"/>
</dbReference>
<sequence>MQTQSNLTHLPRHEFVAGVGLGIAKCPYDPADNSTALWVEHGNPGDLPGLYSGTNAEFTKADTVIFRKTTLSSPDRDSNLDLPVLGGLAQHDWRCRFVQCFKVRRYFRQMSPRRARRPAVPTPSYRNASPTPLHIRAAIKTIKKVSAVKHPLALPGGGGEHHFIF</sequence>
<evidence type="ECO:0000256" key="2">
    <source>
        <dbReference type="PROSITE-ProRule" id="PRU00352"/>
    </source>
</evidence>
<protein>
    <recommendedName>
        <fullName evidence="3">Sema domain-containing protein</fullName>
    </recommendedName>
</protein>
<evidence type="ECO:0000259" key="3">
    <source>
        <dbReference type="PROSITE" id="PS51004"/>
    </source>
</evidence>
<accession>A0A7R9I0U5</accession>
<dbReference type="InterPro" id="IPR001627">
    <property type="entry name" value="Semap_dom"/>
</dbReference>
<dbReference type="PROSITE" id="PS51004">
    <property type="entry name" value="SEMA"/>
    <property type="match status" value="1"/>
</dbReference>
<evidence type="ECO:0000256" key="1">
    <source>
        <dbReference type="ARBA" id="ARBA00022782"/>
    </source>
</evidence>